<comment type="caution">
    <text evidence="1">The sequence shown here is derived from an EMBL/GenBank/DDBJ whole genome shotgun (WGS) entry which is preliminary data.</text>
</comment>
<organism evidence="1 2">
    <name type="scientific">Sclerotinia nivalis</name>
    <dbReference type="NCBI Taxonomy" id="352851"/>
    <lineage>
        <taxon>Eukaryota</taxon>
        <taxon>Fungi</taxon>
        <taxon>Dikarya</taxon>
        <taxon>Ascomycota</taxon>
        <taxon>Pezizomycotina</taxon>
        <taxon>Leotiomycetes</taxon>
        <taxon>Helotiales</taxon>
        <taxon>Sclerotiniaceae</taxon>
        <taxon>Sclerotinia</taxon>
    </lineage>
</organism>
<dbReference type="PANTHER" id="PTHR36847">
    <property type="entry name" value="AMIDOLIGASE ENZYME"/>
    <property type="match status" value="1"/>
</dbReference>
<dbReference type="AlphaFoldDB" id="A0A9X0DE87"/>
<accession>A0A9X0DE87</accession>
<reference evidence="1" key="1">
    <citation type="submission" date="2022-11" db="EMBL/GenBank/DDBJ databases">
        <title>Genome Resource of Sclerotinia nivalis Strain SnTB1, a Plant Pathogen Isolated from American Ginseng.</title>
        <authorList>
            <person name="Fan S."/>
        </authorList>
    </citation>
    <scope>NUCLEOTIDE SEQUENCE</scope>
    <source>
        <strain evidence="1">SnTB1</strain>
    </source>
</reference>
<evidence type="ECO:0008006" key="3">
    <source>
        <dbReference type="Google" id="ProtNLM"/>
    </source>
</evidence>
<dbReference type="PANTHER" id="PTHR36847:SF1">
    <property type="entry name" value="AMIDOLIGASE ENZYME"/>
    <property type="match status" value="1"/>
</dbReference>
<dbReference type="OrthoDB" id="412402at2759"/>
<dbReference type="InterPro" id="IPR022025">
    <property type="entry name" value="Amidoligase_2"/>
</dbReference>
<gene>
    <name evidence="1" type="ORF">OCU04_012544</name>
</gene>
<dbReference type="Proteomes" id="UP001152300">
    <property type="component" value="Unassembled WGS sequence"/>
</dbReference>
<proteinExistence type="predicted"/>
<evidence type="ECO:0000313" key="2">
    <source>
        <dbReference type="Proteomes" id="UP001152300"/>
    </source>
</evidence>
<dbReference type="Pfam" id="PF12224">
    <property type="entry name" value="Amidoligase_2"/>
    <property type="match status" value="1"/>
</dbReference>
<sequence length="422" mass="48205">MDVDPKPEGSRPEAVKSETRLTFGVEIEYLLATVHPIHPSPDPQDPREFDGKKLRSVDDVNLDILKKLKANDVPASILWCSASRALPTDEELDTNWLLKNDATVAAHVRIHPYYREFGMEMSSPPYYYDEASREIVRVVLKTLRKNYLVRVNATAGLHVHVGNEYDGFKFLVIRNLVAILYTYERQIRLILPAERVQGPQQRYCRPFPWGNFGQANPDITRIEFLNHILSSEDYEQLIIDFTADLTDRLGFNIGNLTLPYTSPKRTIEFRLHQGTLDPDAILHFTHLCIKLTEKACLTKNQDELVARLRHDVEKPIGLGEQECSTVDLLMWLGCPAQAYYYGVAMVATDEQKFKERIQEDARMARDHARMAYEAWVEARKKEKALGANDDEVDTKSDDGFPVAPGVDLSSFNFDNLDMRGGF</sequence>
<evidence type="ECO:0000313" key="1">
    <source>
        <dbReference type="EMBL" id="KAJ8058352.1"/>
    </source>
</evidence>
<protein>
    <recommendedName>
        <fullName evidence="3">Amidoligase enzyme</fullName>
    </recommendedName>
</protein>
<dbReference type="EMBL" id="JAPEIS010000016">
    <property type="protein sequence ID" value="KAJ8058352.1"/>
    <property type="molecule type" value="Genomic_DNA"/>
</dbReference>
<keyword evidence="2" id="KW-1185">Reference proteome</keyword>
<name>A0A9X0DE87_9HELO</name>